<feature type="domain" description="Flavodoxin-like fold" evidence="2">
    <location>
        <begin position="1"/>
        <end position="170"/>
    </location>
</feature>
<gene>
    <name evidence="3" type="ORF">HMPREF0202_00682</name>
</gene>
<dbReference type="Proteomes" id="UP000017081">
    <property type="component" value="Unassembled WGS sequence"/>
</dbReference>
<reference evidence="3 4" key="1">
    <citation type="submission" date="2013-08" db="EMBL/GenBank/DDBJ databases">
        <authorList>
            <person name="Weinstock G."/>
            <person name="Sodergren E."/>
            <person name="Wylie T."/>
            <person name="Fulton L."/>
            <person name="Fulton R."/>
            <person name="Fronick C."/>
            <person name="O'Laughlin M."/>
            <person name="Godfrey J."/>
            <person name="Miner T."/>
            <person name="Herter B."/>
            <person name="Appelbaum E."/>
            <person name="Cordes M."/>
            <person name="Lek S."/>
            <person name="Wollam A."/>
            <person name="Pepin K.H."/>
            <person name="Palsikar V.B."/>
            <person name="Mitreva M."/>
            <person name="Wilson R.K."/>
        </authorList>
    </citation>
    <scope>NUCLEOTIDE SEQUENCE [LARGE SCALE GENOMIC DNA]</scope>
    <source>
        <strain evidence="3 4">ATCC BAA-474</strain>
    </source>
</reference>
<dbReference type="PANTHER" id="PTHR47307">
    <property type="entry name" value="GLUTATHIONE-REGULATED POTASSIUM-EFFLUX SYSTEM ANCILLARY PROTEIN KEFG"/>
    <property type="match status" value="1"/>
</dbReference>
<dbReference type="eggNOG" id="COG2249">
    <property type="taxonomic scope" value="Bacteria"/>
</dbReference>
<evidence type="ECO:0000259" key="2">
    <source>
        <dbReference type="Pfam" id="PF02525"/>
    </source>
</evidence>
<evidence type="ECO:0000256" key="1">
    <source>
        <dbReference type="ARBA" id="ARBA00023002"/>
    </source>
</evidence>
<dbReference type="InterPro" id="IPR046980">
    <property type="entry name" value="KefG/KefF"/>
</dbReference>
<dbReference type="PATRIC" id="fig|1319815.3.peg.652"/>
<keyword evidence="1" id="KW-0560">Oxidoreductase</keyword>
<comment type="caution">
    <text evidence="3">The sequence shown here is derived from an EMBL/GenBank/DDBJ whole genome shotgun (WGS) entry which is preliminary data.</text>
</comment>
<evidence type="ECO:0000313" key="3">
    <source>
        <dbReference type="EMBL" id="ERT69412.1"/>
    </source>
</evidence>
<evidence type="ECO:0000313" key="4">
    <source>
        <dbReference type="Proteomes" id="UP000017081"/>
    </source>
</evidence>
<dbReference type="InterPro" id="IPR003680">
    <property type="entry name" value="Flavodoxin_fold"/>
</dbReference>
<dbReference type="RefSeq" id="WP_023050228.1">
    <property type="nucleotide sequence ID" value="NZ_CP173062.2"/>
</dbReference>
<dbReference type="PANTHER" id="PTHR47307:SF1">
    <property type="entry name" value="GLUTATHIONE-REGULATED POTASSIUM-EFFLUX SYSTEM ANCILLARY PROTEIN KEFG"/>
    <property type="match status" value="1"/>
</dbReference>
<dbReference type="Gene3D" id="3.40.50.360">
    <property type="match status" value="1"/>
</dbReference>
<dbReference type="GO" id="GO:0003955">
    <property type="term" value="F:NAD(P)H dehydrogenase (quinone) activity"/>
    <property type="evidence" value="ECO:0007669"/>
    <property type="project" value="TreeGrafter"/>
</dbReference>
<dbReference type="EMBL" id="AXZF01000026">
    <property type="protein sequence ID" value="ERT69412.1"/>
    <property type="molecule type" value="Genomic_DNA"/>
</dbReference>
<protein>
    <recommendedName>
        <fullName evidence="2">Flavodoxin-like fold domain-containing protein</fullName>
    </recommendedName>
</protein>
<dbReference type="GO" id="GO:0010181">
    <property type="term" value="F:FMN binding"/>
    <property type="evidence" value="ECO:0007669"/>
    <property type="project" value="TreeGrafter"/>
</dbReference>
<organism evidence="3 4">
    <name type="scientific">Cetobacterium somerae ATCC BAA-474</name>
    <dbReference type="NCBI Taxonomy" id="1319815"/>
    <lineage>
        <taxon>Bacteria</taxon>
        <taxon>Fusobacteriati</taxon>
        <taxon>Fusobacteriota</taxon>
        <taxon>Fusobacteriia</taxon>
        <taxon>Fusobacteriales</taxon>
        <taxon>Fusobacteriaceae</taxon>
        <taxon>Cetobacterium</taxon>
    </lineage>
</organism>
<dbReference type="STRING" id="1319815.HMPREF0202_00682"/>
<dbReference type="InterPro" id="IPR029039">
    <property type="entry name" value="Flavoprotein-like_sf"/>
</dbReference>
<dbReference type="SUPFAM" id="SSF52218">
    <property type="entry name" value="Flavoproteins"/>
    <property type="match status" value="1"/>
</dbReference>
<dbReference type="GO" id="GO:0009055">
    <property type="term" value="F:electron transfer activity"/>
    <property type="evidence" value="ECO:0007669"/>
    <property type="project" value="TreeGrafter"/>
</dbReference>
<dbReference type="HOGENOM" id="CLU_058643_0_2_0"/>
<dbReference type="Pfam" id="PF02525">
    <property type="entry name" value="Flavodoxin_2"/>
    <property type="match status" value="1"/>
</dbReference>
<keyword evidence="4" id="KW-1185">Reference proteome</keyword>
<accession>U7VCG1</accession>
<dbReference type="AlphaFoldDB" id="U7VCG1"/>
<name>U7VCG1_9FUSO</name>
<proteinExistence type="predicted"/>
<sequence length="197" mass="23274">MEILVIATHPNIKESRVNKVWIETLKKENNVTVRFLDEIYREDKKINVEKEKDFLEKSERVVFQFPFYWYSMPALMREYFDSVLQFGWAYGPKGDALKGKEFLVALSVGAPEYSYMGGSYNNFTITELLRPLEATANAVQMTYLPYFALFDIPRLSDEEIEESAKKYIKHINNEDINHRKFLERLKKENQESSFIDL</sequence>